<comment type="caution">
    <text evidence="2">The sequence shown here is derived from an EMBL/GenBank/DDBJ whole genome shotgun (WGS) entry which is preliminary data.</text>
</comment>
<evidence type="ECO:0000313" key="3">
    <source>
        <dbReference type="Proteomes" id="UP000824072"/>
    </source>
</evidence>
<feature type="domain" description="Damage-control phosphatase ARMT1-like metal-binding" evidence="1">
    <location>
        <begin position="4"/>
        <end position="271"/>
    </location>
</feature>
<protein>
    <submittedName>
        <fullName evidence="2">DUF89 family protein</fullName>
    </submittedName>
</protein>
<reference evidence="2" key="1">
    <citation type="submission" date="2020-10" db="EMBL/GenBank/DDBJ databases">
        <authorList>
            <person name="Gilroy R."/>
        </authorList>
    </citation>
    <scope>NUCLEOTIDE SEQUENCE</scope>
    <source>
        <strain evidence="2">ChiHcec3-11533</strain>
    </source>
</reference>
<dbReference type="InterPro" id="IPR002791">
    <property type="entry name" value="ARMT1-like_metal-bd"/>
</dbReference>
<dbReference type="Gene3D" id="1.10.285.20">
    <property type="entry name" value="Uncharacterised protein PF01937, DUF89, domain 2"/>
    <property type="match status" value="1"/>
</dbReference>
<organism evidence="2 3">
    <name type="scientific">Candidatus Pullichristensenella excrementigallinarum</name>
    <dbReference type="NCBI Taxonomy" id="2840907"/>
    <lineage>
        <taxon>Bacteria</taxon>
        <taxon>Bacillati</taxon>
        <taxon>Bacillota</taxon>
        <taxon>Clostridia</taxon>
        <taxon>Candidatus Pullichristensenella</taxon>
    </lineage>
</organism>
<dbReference type="Pfam" id="PF01937">
    <property type="entry name" value="ARMT1-like_dom"/>
    <property type="match status" value="1"/>
</dbReference>
<dbReference type="EMBL" id="DVMU01000036">
    <property type="protein sequence ID" value="HIU33224.1"/>
    <property type="molecule type" value="Genomic_DNA"/>
</dbReference>
<evidence type="ECO:0000259" key="1">
    <source>
        <dbReference type="Pfam" id="PF01937"/>
    </source>
</evidence>
<gene>
    <name evidence="2" type="ORF">IAB02_01550</name>
</gene>
<dbReference type="PIRSF" id="PIRSF006593">
    <property type="entry name" value="UCP006593"/>
    <property type="match status" value="1"/>
</dbReference>
<proteinExistence type="predicted"/>
<dbReference type="InterPro" id="IPR014444">
    <property type="entry name" value="PH1575-like"/>
</dbReference>
<accession>A0A9D1ICB5</accession>
<dbReference type="SUPFAM" id="SSF111321">
    <property type="entry name" value="AF1104-like"/>
    <property type="match status" value="1"/>
</dbReference>
<name>A0A9D1ICB5_9FIRM</name>
<evidence type="ECO:0000313" key="2">
    <source>
        <dbReference type="EMBL" id="HIU33224.1"/>
    </source>
</evidence>
<reference evidence="2" key="2">
    <citation type="journal article" date="2021" name="PeerJ">
        <title>Extensive microbial diversity within the chicken gut microbiome revealed by metagenomics and culture.</title>
        <authorList>
            <person name="Gilroy R."/>
            <person name="Ravi A."/>
            <person name="Getino M."/>
            <person name="Pursley I."/>
            <person name="Horton D.L."/>
            <person name="Alikhan N.F."/>
            <person name="Baker D."/>
            <person name="Gharbi K."/>
            <person name="Hall N."/>
            <person name="Watson M."/>
            <person name="Adriaenssens E.M."/>
            <person name="Foster-Nyarko E."/>
            <person name="Jarju S."/>
            <person name="Secka A."/>
            <person name="Antonio M."/>
            <person name="Oren A."/>
            <person name="Chaudhuri R.R."/>
            <person name="La Ragione R."/>
            <person name="Hildebrand F."/>
            <person name="Pallen M.J."/>
        </authorList>
    </citation>
    <scope>NUCLEOTIDE SEQUENCE</scope>
    <source>
        <strain evidence="2">ChiHcec3-11533</strain>
    </source>
</reference>
<dbReference type="AlphaFoldDB" id="A0A9D1ICB5"/>
<dbReference type="Gene3D" id="3.40.50.10880">
    <property type="entry name" value="Uncharacterised protein PF01937, DUF89, domain 3"/>
    <property type="match status" value="1"/>
</dbReference>
<sequence length="292" mass="33152">MNLTPECAFCIVEHHWRLVKDLPDDSRRMEYMREVFRALAESSDKYSAPIPTARLQTIYCRMFGIEDPYREEKRRFNALMLEKMPALKALCLENPDPLALAIWMAMAGNYIDYGILREVDENRLTQMLANPDPEAVNARELAHIREDLSRAQRVLYALDNCGECVLDRILLEVMLAQFPHLEITVLARSENVLNDATVEDALSVGLDTVGRVIGNGSNIGGTQIEFLGNDAREAILGADVVFAKGQGNFETLSHSGLNVYFLFLSKCPHYTKWYGLKHMHGALINEQRFFSH</sequence>
<dbReference type="InterPro" id="IPR036075">
    <property type="entry name" value="ARMT-1-like_metal-bd_sf"/>
</dbReference>
<dbReference type="Proteomes" id="UP000824072">
    <property type="component" value="Unassembled WGS sequence"/>
</dbReference>